<evidence type="ECO:0000256" key="5">
    <source>
        <dbReference type="SAM" id="Phobius"/>
    </source>
</evidence>
<evidence type="ECO:0000256" key="2">
    <source>
        <dbReference type="ARBA" id="ARBA00022692"/>
    </source>
</evidence>
<dbReference type="Pfam" id="PF00916">
    <property type="entry name" value="Sulfate_transp"/>
    <property type="match status" value="2"/>
</dbReference>
<dbReference type="SUPFAM" id="SSF51206">
    <property type="entry name" value="cAMP-binding domain-like"/>
    <property type="match status" value="1"/>
</dbReference>
<name>A0A7S3ZU46_9STRA</name>
<dbReference type="InterPro" id="IPR036513">
    <property type="entry name" value="STAS_dom_sf"/>
</dbReference>
<gene>
    <name evidence="8" type="ORF">PCAL00307_LOCUS9523</name>
</gene>
<feature type="transmembrane region" description="Helical" evidence="5">
    <location>
        <begin position="119"/>
        <end position="138"/>
    </location>
</feature>
<feature type="transmembrane region" description="Helical" evidence="5">
    <location>
        <begin position="55"/>
        <end position="76"/>
    </location>
</feature>
<dbReference type="SMART" id="SM00100">
    <property type="entry name" value="cNMP"/>
    <property type="match status" value="1"/>
</dbReference>
<evidence type="ECO:0000256" key="3">
    <source>
        <dbReference type="ARBA" id="ARBA00022989"/>
    </source>
</evidence>
<dbReference type="Gene3D" id="3.30.750.24">
    <property type="entry name" value="STAS domain"/>
    <property type="match status" value="1"/>
</dbReference>
<dbReference type="InterPro" id="IPR018490">
    <property type="entry name" value="cNMP-bd_dom_sf"/>
</dbReference>
<dbReference type="SUPFAM" id="SSF52091">
    <property type="entry name" value="SpoIIaa-like"/>
    <property type="match status" value="1"/>
</dbReference>
<dbReference type="CDD" id="cd00038">
    <property type="entry name" value="CAP_ED"/>
    <property type="match status" value="1"/>
</dbReference>
<dbReference type="PANTHER" id="PTHR43310">
    <property type="entry name" value="SULFATE TRANSPORTER YBAR-RELATED"/>
    <property type="match status" value="1"/>
</dbReference>
<dbReference type="EMBL" id="HBIW01011141">
    <property type="protein sequence ID" value="CAE0694087.1"/>
    <property type="molecule type" value="Transcribed_RNA"/>
</dbReference>
<dbReference type="InterPro" id="IPR000595">
    <property type="entry name" value="cNMP-bd_dom"/>
</dbReference>
<feature type="transmembrane region" description="Helical" evidence="5">
    <location>
        <begin position="181"/>
        <end position="202"/>
    </location>
</feature>
<keyword evidence="3 5" id="KW-1133">Transmembrane helix</keyword>
<feature type="transmembrane region" description="Helical" evidence="5">
    <location>
        <begin position="255"/>
        <end position="274"/>
    </location>
</feature>
<keyword evidence="4 5" id="KW-0472">Membrane</keyword>
<protein>
    <recommendedName>
        <fullName evidence="9">STAS domain-containing protein</fullName>
    </recommendedName>
</protein>
<evidence type="ECO:0000313" key="8">
    <source>
        <dbReference type="EMBL" id="CAE0694087.1"/>
    </source>
</evidence>
<evidence type="ECO:0000256" key="4">
    <source>
        <dbReference type="ARBA" id="ARBA00023136"/>
    </source>
</evidence>
<dbReference type="Pfam" id="PF01740">
    <property type="entry name" value="STAS"/>
    <property type="match status" value="1"/>
</dbReference>
<keyword evidence="2 5" id="KW-0812">Transmembrane</keyword>
<feature type="domain" description="Cyclic nucleotide-binding" evidence="6">
    <location>
        <begin position="523"/>
        <end position="600"/>
    </location>
</feature>
<evidence type="ECO:0000259" key="7">
    <source>
        <dbReference type="PROSITE" id="PS50801"/>
    </source>
</evidence>
<evidence type="ECO:0008006" key="9">
    <source>
        <dbReference type="Google" id="ProtNLM"/>
    </source>
</evidence>
<feature type="domain" description="STAS" evidence="7">
    <location>
        <begin position="385"/>
        <end position="437"/>
    </location>
</feature>
<dbReference type="CDD" id="cd07042">
    <property type="entry name" value="STAS_SulP_like_sulfate_transporter"/>
    <property type="match status" value="1"/>
</dbReference>
<dbReference type="InterPro" id="IPR011547">
    <property type="entry name" value="SLC26A/SulP_dom"/>
</dbReference>
<dbReference type="InterPro" id="IPR014710">
    <property type="entry name" value="RmlC-like_jellyroll"/>
</dbReference>
<proteinExistence type="predicted"/>
<feature type="transmembrane region" description="Helical" evidence="5">
    <location>
        <begin position="319"/>
        <end position="346"/>
    </location>
</feature>
<dbReference type="Gene3D" id="2.60.120.10">
    <property type="entry name" value="Jelly Rolls"/>
    <property type="match status" value="1"/>
</dbReference>
<dbReference type="Pfam" id="PF00027">
    <property type="entry name" value="cNMP_binding"/>
    <property type="match status" value="1"/>
</dbReference>
<reference evidence="8" key="1">
    <citation type="submission" date="2021-01" db="EMBL/GenBank/DDBJ databases">
        <authorList>
            <person name="Corre E."/>
            <person name="Pelletier E."/>
            <person name="Niang G."/>
            <person name="Scheremetjew M."/>
            <person name="Finn R."/>
            <person name="Kale V."/>
            <person name="Holt S."/>
            <person name="Cochrane G."/>
            <person name="Meng A."/>
            <person name="Brown T."/>
            <person name="Cohen L."/>
        </authorList>
    </citation>
    <scope>NUCLEOTIDE SEQUENCE</scope>
    <source>
        <strain evidence="8">CCMP1756</strain>
    </source>
</reference>
<feature type="transmembrane region" description="Helical" evidence="5">
    <location>
        <begin position="23"/>
        <end position="43"/>
    </location>
</feature>
<dbReference type="PROSITE" id="PS50042">
    <property type="entry name" value="CNMP_BINDING_3"/>
    <property type="match status" value="1"/>
</dbReference>
<evidence type="ECO:0000256" key="1">
    <source>
        <dbReference type="ARBA" id="ARBA00004141"/>
    </source>
</evidence>
<dbReference type="PANTHER" id="PTHR43310:SF4">
    <property type="entry name" value="AFR304WP"/>
    <property type="match status" value="1"/>
</dbReference>
<dbReference type="PROSITE" id="PS50801">
    <property type="entry name" value="STAS"/>
    <property type="match status" value="1"/>
</dbReference>
<comment type="subcellular location">
    <subcellularLocation>
        <location evidence="1">Membrane</location>
        <topology evidence="1">Multi-pass membrane protein</topology>
    </subcellularLocation>
</comment>
<organism evidence="8">
    <name type="scientific">Pelagomonas calceolata</name>
    <dbReference type="NCBI Taxonomy" id="35677"/>
    <lineage>
        <taxon>Eukaryota</taxon>
        <taxon>Sar</taxon>
        <taxon>Stramenopiles</taxon>
        <taxon>Ochrophyta</taxon>
        <taxon>Pelagophyceae</taxon>
        <taxon>Pelagomonadales</taxon>
        <taxon>Pelagomonadaceae</taxon>
        <taxon>Pelagomonas</taxon>
    </lineage>
</organism>
<dbReference type="GO" id="GO:0016020">
    <property type="term" value="C:membrane"/>
    <property type="evidence" value="ECO:0007669"/>
    <property type="project" value="UniProtKB-SubCell"/>
</dbReference>
<feature type="transmembrane region" description="Helical" evidence="5">
    <location>
        <begin position="88"/>
        <end position="107"/>
    </location>
</feature>
<sequence length="656" mass="70085">MHAIATVAMEHQGLGEDALGTVLIIWTVGTLFVGAAFFALGYLKVGSIVYHIPRQVIVGCIGGIGIFLVRTCFEVSTGLPFGPELLGSVWPLWGLSVAYEVGLRMLLRCDGVTRRTGPLLAPIYFLGIVPTFYLLLFMRGGNVHDARSNYFLFPNTPDVSPFLPVEVMAQTVRRGSFSWRAFVKALPTTAMLAIFALMHVPINIPALAATVHVDYDLNHELKLHGVSNLASGLVGGLPNYLGYCNSVMYARCGGGGRAAGAALIVVEALSVAYGMRVVPYVPRCLAGCLILHVGLDLVKEALYDSLGAFDSLEYGCIVAIGFVMTVFGFSSGLLFALVASTLIFTIQQAVHGNPVRGTMRGTTLRSSKWRTAAARTALDHAMGAVLVVQVVGTLFFGNATELKERVARELKLDRKVTVLVLDFTLVRSIDASAAETVGSEICAIAKRHGARVCYASGRADGFPTAAPMTERLLTEQVHVARDLDAAILWAENVLLAIKGGPTSPLRPPKSPELGAPASQLAVLMPSLSARDRDSLASHFKGRRLSPGEVLWRQNDPATSIVIVAAGALVSTLEDVDEEVSAGQMCGESAALTKARRASTVACAADGPAQVYVLGSIALAALPAELKLELCLLSMRYMSHRLDHVANRIWETRCVSI</sequence>
<accession>A0A7S3ZU46</accession>
<dbReference type="AlphaFoldDB" id="A0A7S3ZU46"/>
<evidence type="ECO:0000259" key="6">
    <source>
        <dbReference type="PROSITE" id="PS50042"/>
    </source>
</evidence>
<dbReference type="InterPro" id="IPR052706">
    <property type="entry name" value="Membrane-Transporter-like"/>
</dbReference>
<dbReference type="InterPro" id="IPR002645">
    <property type="entry name" value="STAS_dom"/>
</dbReference>